<dbReference type="Proteomes" id="UP000235371">
    <property type="component" value="Unassembled WGS sequence"/>
</dbReference>
<gene>
    <name evidence="1" type="ORF">K444DRAFT_486241</name>
</gene>
<keyword evidence="2" id="KW-1185">Reference proteome</keyword>
<dbReference type="CDD" id="cd07067">
    <property type="entry name" value="HP_PGM_like"/>
    <property type="match status" value="1"/>
</dbReference>
<dbReference type="PANTHER" id="PTHR48100:SF54">
    <property type="entry name" value="PHOSPHATASE SPAC5H10.03-RELATED"/>
    <property type="match status" value="1"/>
</dbReference>
<evidence type="ECO:0000313" key="2">
    <source>
        <dbReference type="Proteomes" id="UP000235371"/>
    </source>
</evidence>
<dbReference type="AlphaFoldDB" id="A0A2J6SNB4"/>
<dbReference type="GeneID" id="36581197"/>
<evidence type="ECO:0008006" key="3">
    <source>
        <dbReference type="Google" id="ProtNLM"/>
    </source>
</evidence>
<proteinExistence type="predicted"/>
<evidence type="ECO:0000313" key="1">
    <source>
        <dbReference type="EMBL" id="PMD52248.1"/>
    </source>
</evidence>
<sequence length="126" mass="14071">GKVIIHCVRHAEAYHNLRENPDRRIITDPKLTQLGVKQALNLKETFIPSNNITHILCSPLTRTLQTAQIAFEDLISQGLKVVAYPDLREHGSGPTSTGTSLQELQHLLHNANQITDLSLVSEGWEM</sequence>
<dbReference type="PANTHER" id="PTHR48100">
    <property type="entry name" value="BROAD-SPECIFICITY PHOSPHATASE YOR283W-RELATED"/>
    <property type="match status" value="1"/>
</dbReference>
<feature type="non-terminal residue" evidence="1">
    <location>
        <position position="1"/>
    </location>
</feature>
<dbReference type="GO" id="GO:0005737">
    <property type="term" value="C:cytoplasm"/>
    <property type="evidence" value="ECO:0007669"/>
    <property type="project" value="TreeGrafter"/>
</dbReference>
<feature type="non-terminal residue" evidence="1">
    <location>
        <position position="126"/>
    </location>
</feature>
<reference evidence="1 2" key="1">
    <citation type="submission" date="2016-04" db="EMBL/GenBank/DDBJ databases">
        <title>A degradative enzymes factory behind the ericoid mycorrhizal symbiosis.</title>
        <authorList>
            <consortium name="DOE Joint Genome Institute"/>
            <person name="Martino E."/>
            <person name="Morin E."/>
            <person name="Grelet G."/>
            <person name="Kuo A."/>
            <person name="Kohler A."/>
            <person name="Daghino S."/>
            <person name="Barry K."/>
            <person name="Choi C."/>
            <person name="Cichocki N."/>
            <person name="Clum A."/>
            <person name="Copeland A."/>
            <person name="Hainaut M."/>
            <person name="Haridas S."/>
            <person name="Labutti K."/>
            <person name="Lindquist E."/>
            <person name="Lipzen A."/>
            <person name="Khouja H.-R."/>
            <person name="Murat C."/>
            <person name="Ohm R."/>
            <person name="Olson A."/>
            <person name="Spatafora J."/>
            <person name="Veneault-Fourrey C."/>
            <person name="Henrissat B."/>
            <person name="Grigoriev I."/>
            <person name="Martin F."/>
            <person name="Perotto S."/>
        </authorList>
    </citation>
    <scope>NUCLEOTIDE SEQUENCE [LARGE SCALE GENOMIC DNA]</scope>
    <source>
        <strain evidence="1 2">E</strain>
    </source>
</reference>
<dbReference type="InterPro" id="IPR029033">
    <property type="entry name" value="His_PPase_superfam"/>
</dbReference>
<accession>A0A2J6SNB4</accession>
<protein>
    <recommendedName>
        <fullName evidence="3">Phosphoglycerate mutase-like protein</fullName>
    </recommendedName>
</protein>
<dbReference type="RefSeq" id="XP_024729152.1">
    <property type="nucleotide sequence ID" value="XM_024873117.1"/>
</dbReference>
<name>A0A2J6SNB4_9HELO</name>
<dbReference type="GO" id="GO:0016791">
    <property type="term" value="F:phosphatase activity"/>
    <property type="evidence" value="ECO:0007669"/>
    <property type="project" value="TreeGrafter"/>
</dbReference>
<dbReference type="InterPro" id="IPR013078">
    <property type="entry name" value="His_Pase_superF_clade-1"/>
</dbReference>
<dbReference type="InterPro" id="IPR050275">
    <property type="entry name" value="PGM_Phosphatase"/>
</dbReference>
<dbReference type="Pfam" id="PF00300">
    <property type="entry name" value="His_Phos_1"/>
    <property type="match status" value="1"/>
</dbReference>
<dbReference type="OrthoDB" id="496981at2759"/>
<dbReference type="SUPFAM" id="SSF53254">
    <property type="entry name" value="Phosphoglycerate mutase-like"/>
    <property type="match status" value="1"/>
</dbReference>
<dbReference type="Gene3D" id="3.40.50.1240">
    <property type="entry name" value="Phosphoglycerate mutase-like"/>
    <property type="match status" value="1"/>
</dbReference>
<organism evidence="1 2">
    <name type="scientific">Hyaloscypha bicolor E</name>
    <dbReference type="NCBI Taxonomy" id="1095630"/>
    <lineage>
        <taxon>Eukaryota</taxon>
        <taxon>Fungi</taxon>
        <taxon>Dikarya</taxon>
        <taxon>Ascomycota</taxon>
        <taxon>Pezizomycotina</taxon>
        <taxon>Leotiomycetes</taxon>
        <taxon>Helotiales</taxon>
        <taxon>Hyaloscyphaceae</taxon>
        <taxon>Hyaloscypha</taxon>
        <taxon>Hyaloscypha bicolor</taxon>
    </lineage>
</organism>
<dbReference type="InParanoid" id="A0A2J6SNB4"/>
<dbReference type="EMBL" id="KZ613912">
    <property type="protein sequence ID" value="PMD52248.1"/>
    <property type="molecule type" value="Genomic_DNA"/>
</dbReference>